<feature type="domain" description="HMG box" evidence="4">
    <location>
        <begin position="269"/>
        <end position="338"/>
    </location>
</feature>
<feature type="DNA-binding region" description="HMG box" evidence="2">
    <location>
        <begin position="269"/>
        <end position="338"/>
    </location>
</feature>
<organism evidence="5 6">
    <name type="scientific">Tilletia indica</name>
    <dbReference type="NCBI Taxonomy" id="43049"/>
    <lineage>
        <taxon>Eukaryota</taxon>
        <taxon>Fungi</taxon>
        <taxon>Dikarya</taxon>
        <taxon>Basidiomycota</taxon>
        <taxon>Ustilaginomycotina</taxon>
        <taxon>Exobasidiomycetes</taxon>
        <taxon>Tilletiales</taxon>
        <taxon>Tilletiaceae</taxon>
        <taxon>Tilletia</taxon>
    </lineage>
</organism>
<feature type="compositionally biased region" description="Polar residues" evidence="3">
    <location>
        <begin position="29"/>
        <end position="41"/>
    </location>
</feature>
<dbReference type="AlphaFoldDB" id="A0A8T8SYW2"/>
<dbReference type="Gene3D" id="1.10.30.10">
    <property type="entry name" value="High mobility group box domain"/>
    <property type="match status" value="1"/>
</dbReference>
<dbReference type="GO" id="GO:0005634">
    <property type="term" value="C:nucleus"/>
    <property type="evidence" value="ECO:0007669"/>
    <property type="project" value="UniProtKB-UniRule"/>
</dbReference>
<feature type="region of interest" description="Disordered" evidence="3">
    <location>
        <begin position="715"/>
        <end position="742"/>
    </location>
</feature>
<keyword evidence="6" id="KW-1185">Reference proteome</keyword>
<evidence type="ECO:0000256" key="1">
    <source>
        <dbReference type="ARBA" id="ARBA00023125"/>
    </source>
</evidence>
<feature type="region of interest" description="Disordered" evidence="3">
    <location>
        <begin position="431"/>
        <end position="461"/>
    </location>
</feature>
<reference evidence="5" key="1">
    <citation type="submission" date="2016-04" db="EMBL/GenBank/DDBJ databases">
        <authorList>
            <person name="Nguyen H.D."/>
            <person name="Samba Siva P."/>
            <person name="Cullis J."/>
            <person name="Levesque C.A."/>
            <person name="Hambleton S."/>
        </authorList>
    </citation>
    <scope>NUCLEOTIDE SEQUENCE</scope>
    <source>
        <strain evidence="5">DAOMC 236416</strain>
    </source>
</reference>
<dbReference type="PANTHER" id="PTHR48112">
    <property type="entry name" value="HIGH MOBILITY GROUP PROTEIN DSP1"/>
    <property type="match status" value="1"/>
</dbReference>
<feature type="compositionally biased region" description="Low complexity" evidence="3">
    <location>
        <begin position="208"/>
        <end position="224"/>
    </location>
</feature>
<dbReference type="SMART" id="SM00398">
    <property type="entry name" value="HMG"/>
    <property type="match status" value="1"/>
</dbReference>
<gene>
    <name evidence="5" type="ORF">A4X13_0g4818</name>
</gene>
<keyword evidence="2" id="KW-0539">Nucleus</keyword>
<accession>A0A8T8SYW2</accession>
<evidence type="ECO:0000256" key="2">
    <source>
        <dbReference type="PROSITE-ProRule" id="PRU00267"/>
    </source>
</evidence>
<name>A0A8T8SYW2_9BASI</name>
<feature type="compositionally biased region" description="Polar residues" evidence="3">
    <location>
        <begin position="633"/>
        <end position="667"/>
    </location>
</feature>
<dbReference type="InterPro" id="IPR050342">
    <property type="entry name" value="HMGB"/>
</dbReference>
<evidence type="ECO:0000313" key="5">
    <source>
        <dbReference type="EMBL" id="KAE8250321.1"/>
    </source>
</evidence>
<feature type="region of interest" description="Disordered" evidence="3">
    <location>
        <begin position="633"/>
        <end position="668"/>
    </location>
</feature>
<dbReference type="InterPro" id="IPR009071">
    <property type="entry name" value="HMG_box_dom"/>
</dbReference>
<dbReference type="GO" id="GO:0003677">
    <property type="term" value="F:DNA binding"/>
    <property type="evidence" value="ECO:0007669"/>
    <property type="project" value="UniProtKB-UniRule"/>
</dbReference>
<sequence length="836" mass="90219">MSSDTFQDERGQNRSYQHNRQHDEYAVSSAHSWASNAQFIQGNDHHIQNSHQSDPASTIASSPENVGSHSDSRRPSDQIQHCLTSPTVSMDTNPDEHASALPKPSHPLQIFPSPAFEYTAQSQFPTWSSNFPAGHFGEGRQPSIGMSVRVGEFGTTTTIDSGCSAIIKDSTAQGQEHASSTQDHKMQSMQEADWDDENAQFRKAQVHADPWSSTASPSTSTYPPEEAESPKNTVNSASSPTTQSLAPASQATNLDPEMRSQAPRSDGGPRRPMNAFLLFSRYRRKEAQLAGGSSITTAQFSAMLGEEWRKLPDERRKFWRDQAAQLREQFNRQFPSYRYSRSKRKSKSDKGSHAHSHDPFSHDDHYDNSASFENHNAYERSQATATASSSSLLRPGKVSLSSVPDTSSSYPSSMWASRPFTTVSGVTTSAVSQSPDWYGRFPPPRADQQATNPSGSATWNGRQSSIGSYMPMANASGHGGSHTSNAMMPAPTYSNAPMEFGQMYPQQNVVPTSTPGTCASAVAPRAMQSGWNWSTSNTSNVPYGHHHSASQDTHVRYAPPMQRADYQLSSAQDDMRSKFGGFHSSRLPALTNTMPRLVSQSQALPHDQSLVDWADGSYSAPVCPSTFQTDATSATSTALGRPSSAQTVEEITQHQPLTSSEYSSADQTVPPGAVYAQTLHERQFFEAATAGSQVSALNFALRQPPVDRFAPACSTQGPVDQSHMPAAQGSSMNQTGSTAMPGEDASRLHREIGLLSMSAYATGAPAPGPTNSNQPDAAATYRSKYLPSMSYTVPPASLTTATQLPPPAELLAFEPGAASNILAMPSASKASTPDVQ</sequence>
<feature type="region of interest" description="Disordered" evidence="3">
    <location>
        <begin position="330"/>
        <end position="414"/>
    </location>
</feature>
<protein>
    <recommendedName>
        <fullName evidence="4">HMG box domain-containing protein</fullName>
    </recommendedName>
</protein>
<feature type="region of interest" description="Disordered" evidence="3">
    <location>
        <begin position="1"/>
        <end position="105"/>
    </location>
</feature>
<reference evidence="5" key="2">
    <citation type="journal article" date="2019" name="IMA Fungus">
        <title>Genome sequencing and comparison of five Tilletia species to identify candidate genes for the detection of regulated species infecting wheat.</title>
        <authorList>
            <person name="Nguyen H.D.T."/>
            <person name="Sultana T."/>
            <person name="Kesanakurti P."/>
            <person name="Hambleton S."/>
        </authorList>
    </citation>
    <scope>NUCLEOTIDE SEQUENCE</scope>
    <source>
        <strain evidence="5">DAOMC 236416</strain>
    </source>
</reference>
<dbReference type="Pfam" id="PF00505">
    <property type="entry name" value="HMG_box"/>
    <property type="match status" value="1"/>
</dbReference>
<proteinExistence type="predicted"/>
<feature type="compositionally biased region" description="Polar residues" evidence="3">
    <location>
        <begin position="170"/>
        <end position="181"/>
    </location>
</feature>
<feature type="compositionally biased region" description="Low complexity" evidence="3">
    <location>
        <begin position="381"/>
        <end position="391"/>
    </location>
</feature>
<evidence type="ECO:0000256" key="3">
    <source>
        <dbReference type="SAM" id="MobiDB-lite"/>
    </source>
</evidence>
<feature type="compositionally biased region" description="Basic and acidic residues" evidence="3">
    <location>
        <begin position="348"/>
        <end position="367"/>
    </location>
</feature>
<feature type="compositionally biased region" description="Polar residues" evidence="3">
    <location>
        <begin position="231"/>
        <end position="253"/>
    </location>
</feature>
<feature type="compositionally biased region" description="Low complexity" evidence="3">
    <location>
        <begin position="399"/>
        <end position="413"/>
    </location>
</feature>
<feature type="compositionally biased region" description="Polar residues" evidence="3">
    <location>
        <begin position="728"/>
        <end position="738"/>
    </location>
</feature>
<feature type="compositionally biased region" description="Polar residues" evidence="3">
    <location>
        <begin position="448"/>
        <end position="461"/>
    </location>
</feature>
<evidence type="ECO:0000259" key="4">
    <source>
        <dbReference type="PROSITE" id="PS50118"/>
    </source>
</evidence>
<feature type="compositionally biased region" description="Polar residues" evidence="3">
    <location>
        <begin position="49"/>
        <end position="69"/>
    </location>
</feature>
<dbReference type="Proteomes" id="UP000077521">
    <property type="component" value="Unassembled WGS sequence"/>
</dbReference>
<keyword evidence="1 2" id="KW-0238">DNA-binding</keyword>
<dbReference type="CDD" id="cd01389">
    <property type="entry name" value="HMG-box_ROX1-like"/>
    <property type="match status" value="1"/>
</dbReference>
<evidence type="ECO:0000313" key="6">
    <source>
        <dbReference type="Proteomes" id="UP000077521"/>
    </source>
</evidence>
<feature type="region of interest" description="Disordered" evidence="3">
    <location>
        <begin position="170"/>
        <end position="273"/>
    </location>
</feature>
<dbReference type="SUPFAM" id="SSF47095">
    <property type="entry name" value="HMG-box"/>
    <property type="match status" value="1"/>
</dbReference>
<feature type="compositionally biased region" description="Polar residues" evidence="3">
    <location>
        <begin position="77"/>
        <end position="92"/>
    </location>
</feature>
<comment type="caution">
    <text evidence="5">The sequence shown here is derived from an EMBL/GenBank/DDBJ whole genome shotgun (WGS) entry which is preliminary data.</text>
</comment>
<dbReference type="PROSITE" id="PS50118">
    <property type="entry name" value="HMG_BOX_2"/>
    <property type="match status" value="1"/>
</dbReference>
<dbReference type="EMBL" id="LWDF02000334">
    <property type="protein sequence ID" value="KAE8250321.1"/>
    <property type="molecule type" value="Genomic_DNA"/>
</dbReference>
<dbReference type="InterPro" id="IPR036910">
    <property type="entry name" value="HMG_box_dom_sf"/>
</dbReference>